<dbReference type="Proteomes" id="UP000274358">
    <property type="component" value="Unassembled WGS sequence"/>
</dbReference>
<dbReference type="InterPro" id="IPR016024">
    <property type="entry name" value="ARM-type_fold"/>
</dbReference>
<evidence type="ECO:0000313" key="2">
    <source>
        <dbReference type="Proteomes" id="UP000274358"/>
    </source>
</evidence>
<organism evidence="1 2">
    <name type="scientific">Dyella choica</name>
    <dbReference type="NCBI Taxonomy" id="1927959"/>
    <lineage>
        <taxon>Bacteria</taxon>
        <taxon>Pseudomonadati</taxon>
        <taxon>Pseudomonadota</taxon>
        <taxon>Gammaproteobacteria</taxon>
        <taxon>Lysobacterales</taxon>
        <taxon>Rhodanobacteraceae</taxon>
        <taxon>Dyella</taxon>
    </lineage>
</organism>
<protein>
    <recommendedName>
        <fullName evidence="3">HEAT repeat domain-containing protein</fullName>
    </recommendedName>
</protein>
<name>A0A3S0PFV0_9GAMM</name>
<dbReference type="OrthoDB" id="796912at2"/>
<dbReference type="RefSeq" id="WP_126686620.1">
    <property type="nucleotide sequence ID" value="NZ_RYYV01000022.1"/>
</dbReference>
<reference evidence="1 2" key="1">
    <citation type="submission" date="2018-12" db="EMBL/GenBank/DDBJ databases">
        <title>Dyella dinghuensis sp. nov. DHOA06 and Dyella choica sp. nov. 4M-K27, isolated from forest soil.</title>
        <authorList>
            <person name="Qiu L.-H."/>
            <person name="Gao Z.-H."/>
        </authorList>
    </citation>
    <scope>NUCLEOTIDE SEQUENCE [LARGE SCALE GENOMIC DNA]</scope>
    <source>
        <strain evidence="1 2">4M-K27</strain>
    </source>
</reference>
<dbReference type="EMBL" id="RYYV01000022">
    <property type="protein sequence ID" value="RUL70533.1"/>
    <property type="molecule type" value="Genomic_DNA"/>
</dbReference>
<dbReference type="Gene3D" id="1.25.10.10">
    <property type="entry name" value="Leucine-rich Repeat Variant"/>
    <property type="match status" value="1"/>
</dbReference>
<accession>A0A3S0PFV0</accession>
<sequence>MLGWDVLHETNWGRLFHAYGVAEDTPGHLRNLTSELASQRKAALAHLDSAVLHQGTIYSVTPAAVRVIAGVLRDPILREPLGRKTVTLTKAITFLGDVGSSLNGIQTPDPLPQPSEAELDELILHLRSDEEGEDDEGWGSPLITVLMCQAVLSLHEMTSDVLNAIAPFVSDEMFDVRQEAINAVAEWGALQPNSADSEAVAEIIRERLGGPINRDERAGLVLALGTLGRDVSGWLEDRDEAVRACAALFVADERANFILIAALAHPDKVNTWFKRRPPFFPEHTRITLLEKLIARNVKVEQWLPAALALIADSKGGLLADYEWGPILEVAFPKEAASFKPGKRPPLPEHLTSDQHAILKGLVANQNLWDPRDGNAHLARMKVGLSDIREEVAAYVRDTPVV</sequence>
<evidence type="ECO:0008006" key="3">
    <source>
        <dbReference type="Google" id="ProtNLM"/>
    </source>
</evidence>
<dbReference type="SUPFAM" id="SSF48371">
    <property type="entry name" value="ARM repeat"/>
    <property type="match status" value="1"/>
</dbReference>
<gene>
    <name evidence="1" type="ORF">EKH80_20285</name>
</gene>
<dbReference type="AlphaFoldDB" id="A0A3S0PFV0"/>
<comment type="caution">
    <text evidence="1">The sequence shown here is derived from an EMBL/GenBank/DDBJ whole genome shotgun (WGS) entry which is preliminary data.</text>
</comment>
<evidence type="ECO:0000313" key="1">
    <source>
        <dbReference type="EMBL" id="RUL70533.1"/>
    </source>
</evidence>
<proteinExistence type="predicted"/>
<keyword evidence="2" id="KW-1185">Reference proteome</keyword>
<dbReference type="InterPro" id="IPR011989">
    <property type="entry name" value="ARM-like"/>
</dbReference>